<accession>A0ABR7A160</accession>
<organism evidence="4 5">
    <name type="scientific">Undibacterium curvum</name>
    <dbReference type="NCBI Taxonomy" id="2762294"/>
    <lineage>
        <taxon>Bacteria</taxon>
        <taxon>Pseudomonadati</taxon>
        <taxon>Pseudomonadota</taxon>
        <taxon>Betaproteobacteria</taxon>
        <taxon>Burkholderiales</taxon>
        <taxon>Oxalobacteraceae</taxon>
        <taxon>Undibacterium</taxon>
    </lineage>
</organism>
<name>A0ABR7A160_9BURK</name>
<protein>
    <submittedName>
        <fullName evidence="4">DUF4124 domain-containing protein</fullName>
    </submittedName>
</protein>
<feature type="chain" id="PRO_5046264578" evidence="2">
    <location>
        <begin position="24"/>
        <end position="168"/>
    </location>
</feature>
<feature type="compositionally biased region" description="Basic and acidic residues" evidence="1">
    <location>
        <begin position="115"/>
        <end position="124"/>
    </location>
</feature>
<dbReference type="RefSeq" id="WP_186902492.1">
    <property type="nucleotide sequence ID" value="NZ_JACOGD010000001.1"/>
</dbReference>
<evidence type="ECO:0000259" key="3">
    <source>
        <dbReference type="Pfam" id="PF13511"/>
    </source>
</evidence>
<dbReference type="InterPro" id="IPR025392">
    <property type="entry name" value="DUF4124"/>
</dbReference>
<proteinExistence type="predicted"/>
<sequence length="168" mass="18268">MLRRQIQIITALLALGITSHALAQYVWVDDKGNKQYSDTAPPASVPKNRILKTPGKSTEQSEPAAPAKEASTAANAASANKPVTTASRNEDYNKRRAEQAEKDKKAADDQQAASEKSKNCERAKTYQKTLESGVRVATTDKNGERNYMDDAQRAKEIADTKKATAGCQ</sequence>
<feature type="domain" description="DUF4124" evidence="3">
    <location>
        <begin position="12"/>
        <end position="65"/>
    </location>
</feature>
<comment type="caution">
    <text evidence="4">The sequence shown here is derived from an EMBL/GenBank/DDBJ whole genome shotgun (WGS) entry which is preliminary data.</text>
</comment>
<dbReference type="EMBL" id="JACOGD010000001">
    <property type="protein sequence ID" value="MBC3930647.1"/>
    <property type="molecule type" value="Genomic_DNA"/>
</dbReference>
<evidence type="ECO:0000256" key="2">
    <source>
        <dbReference type="SAM" id="SignalP"/>
    </source>
</evidence>
<dbReference type="Proteomes" id="UP000654304">
    <property type="component" value="Unassembled WGS sequence"/>
</dbReference>
<keyword evidence="5" id="KW-1185">Reference proteome</keyword>
<gene>
    <name evidence="4" type="ORF">H8K43_03090</name>
</gene>
<keyword evidence="2" id="KW-0732">Signal</keyword>
<feature type="compositionally biased region" description="Basic and acidic residues" evidence="1">
    <location>
        <begin position="88"/>
        <end position="108"/>
    </location>
</feature>
<reference evidence="4 5" key="1">
    <citation type="submission" date="2020-08" db="EMBL/GenBank/DDBJ databases">
        <title>Novel species isolated from subtropical streams in China.</title>
        <authorList>
            <person name="Lu H."/>
        </authorList>
    </citation>
    <scope>NUCLEOTIDE SEQUENCE [LARGE SCALE GENOMIC DNA]</scope>
    <source>
        <strain evidence="4 5">CY22W</strain>
    </source>
</reference>
<dbReference type="Pfam" id="PF13511">
    <property type="entry name" value="DUF4124"/>
    <property type="match status" value="1"/>
</dbReference>
<evidence type="ECO:0000256" key="1">
    <source>
        <dbReference type="SAM" id="MobiDB-lite"/>
    </source>
</evidence>
<feature type="signal peptide" evidence="2">
    <location>
        <begin position="1"/>
        <end position="23"/>
    </location>
</feature>
<feature type="compositionally biased region" description="Basic and acidic residues" evidence="1">
    <location>
        <begin position="141"/>
        <end position="162"/>
    </location>
</feature>
<feature type="region of interest" description="Disordered" evidence="1">
    <location>
        <begin position="34"/>
        <end position="168"/>
    </location>
</feature>
<evidence type="ECO:0000313" key="4">
    <source>
        <dbReference type="EMBL" id="MBC3930647.1"/>
    </source>
</evidence>
<evidence type="ECO:0000313" key="5">
    <source>
        <dbReference type="Proteomes" id="UP000654304"/>
    </source>
</evidence>
<feature type="compositionally biased region" description="Low complexity" evidence="1">
    <location>
        <begin position="62"/>
        <end position="81"/>
    </location>
</feature>